<organism evidence="3 4">
    <name type="scientific">Karstenula rhodostoma CBS 690.94</name>
    <dbReference type="NCBI Taxonomy" id="1392251"/>
    <lineage>
        <taxon>Eukaryota</taxon>
        <taxon>Fungi</taxon>
        <taxon>Dikarya</taxon>
        <taxon>Ascomycota</taxon>
        <taxon>Pezizomycotina</taxon>
        <taxon>Dothideomycetes</taxon>
        <taxon>Pleosporomycetidae</taxon>
        <taxon>Pleosporales</taxon>
        <taxon>Massarineae</taxon>
        <taxon>Didymosphaeriaceae</taxon>
        <taxon>Karstenula</taxon>
    </lineage>
</organism>
<feature type="transmembrane region" description="Helical" evidence="2">
    <location>
        <begin position="12"/>
        <end position="33"/>
    </location>
</feature>
<feature type="region of interest" description="Disordered" evidence="1">
    <location>
        <begin position="50"/>
        <end position="69"/>
    </location>
</feature>
<feature type="region of interest" description="Disordered" evidence="1">
    <location>
        <begin position="94"/>
        <end position="115"/>
    </location>
</feature>
<keyword evidence="4" id="KW-1185">Reference proteome</keyword>
<evidence type="ECO:0000256" key="2">
    <source>
        <dbReference type="SAM" id="Phobius"/>
    </source>
</evidence>
<proteinExistence type="predicted"/>
<gene>
    <name evidence="3" type="ORF">P171DRAFT_268942</name>
</gene>
<feature type="compositionally biased region" description="Polar residues" evidence="1">
    <location>
        <begin position="52"/>
        <end position="69"/>
    </location>
</feature>
<dbReference type="OrthoDB" id="3800093at2759"/>
<keyword evidence="2" id="KW-0472">Membrane</keyword>
<keyword evidence="2" id="KW-0812">Transmembrane</keyword>
<evidence type="ECO:0000313" key="3">
    <source>
        <dbReference type="EMBL" id="KAF2445609.1"/>
    </source>
</evidence>
<dbReference type="AlphaFoldDB" id="A0A9P4UBH9"/>
<evidence type="ECO:0000313" key="4">
    <source>
        <dbReference type="Proteomes" id="UP000799764"/>
    </source>
</evidence>
<dbReference type="EMBL" id="MU001499">
    <property type="protein sequence ID" value="KAF2445609.1"/>
    <property type="molecule type" value="Genomic_DNA"/>
</dbReference>
<accession>A0A9P4UBH9</accession>
<comment type="caution">
    <text evidence="3">The sequence shown here is derived from an EMBL/GenBank/DDBJ whole genome shotgun (WGS) entry which is preliminary data.</text>
</comment>
<reference evidence="3" key="1">
    <citation type="journal article" date="2020" name="Stud. Mycol.">
        <title>101 Dothideomycetes genomes: a test case for predicting lifestyles and emergence of pathogens.</title>
        <authorList>
            <person name="Haridas S."/>
            <person name="Albert R."/>
            <person name="Binder M."/>
            <person name="Bloem J."/>
            <person name="Labutti K."/>
            <person name="Salamov A."/>
            <person name="Andreopoulos B."/>
            <person name="Baker S."/>
            <person name="Barry K."/>
            <person name="Bills G."/>
            <person name="Bluhm B."/>
            <person name="Cannon C."/>
            <person name="Castanera R."/>
            <person name="Culley D."/>
            <person name="Daum C."/>
            <person name="Ezra D."/>
            <person name="Gonzalez J."/>
            <person name="Henrissat B."/>
            <person name="Kuo A."/>
            <person name="Liang C."/>
            <person name="Lipzen A."/>
            <person name="Lutzoni F."/>
            <person name="Magnuson J."/>
            <person name="Mondo S."/>
            <person name="Nolan M."/>
            <person name="Ohm R."/>
            <person name="Pangilinan J."/>
            <person name="Park H.-J."/>
            <person name="Ramirez L."/>
            <person name="Alfaro M."/>
            <person name="Sun H."/>
            <person name="Tritt A."/>
            <person name="Yoshinaga Y."/>
            <person name="Zwiers L.-H."/>
            <person name="Turgeon B."/>
            <person name="Goodwin S."/>
            <person name="Spatafora J."/>
            <person name="Crous P."/>
            <person name="Grigoriev I."/>
        </authorList>
    </citation>
    <scope>NUCLEOTIDE SEQUENCE</scope>
    <source>
        <strain evidence="3">CBS 690.94</strain>
    </source>
</reference>
<sequence>MSPSDIHLNRESTIALGILLPLILIAISCFAASRIRAHKTALRDAEAHRLSASANRRLSPSTVGRQPTTGITGYRVFKVDRDVSRVDWTGREHEAGWRAGTEPTMPRYEEGRDEG</sequence>
<dbReference type="Proteomes" id="UP000799764">
    <property type="component" value="Unassembled WGS sequence"/>
</dbReference>
<keyword evidence="2" id="KW-1133">Transmembrane helix</keyword>
<name>A0A9P4UBH9_9PLEO</name>
<evidence type="ECO:0000256" key="1">
    <source>
        <dbReference type="SAM" id="MobiDB-lite"/>
    </source>
</evidence>
<protein>
    <submittedName>
        <fullName evidence="3">Uncharacterized protein</fullName>
    </submittedName>
</protein>